<evidence type="ECO:0000313" key="3">
    <source>
        <dbReference type="Proteomes" id="UP001139207"/>
    </source>
</evidence>
<dbReference type="PANTHER" id="PTHR39757">
    <property type="match status" value="1"/>
</dbReference>
<proteinExistence type="predicted"/>
<name>A0A9X1WLE7_9CORY</name>
<dbReference type="RefSeq" id="WP_244805395.1">
    <property type="nucleotide sequence ID" value="NZ_JALIEA010000017.1"/>
</dbReference>
<dbReference type="AlphaFoldDB" id="A0A9X1WLE7"/>
<accession>A0A9X1WLE7</accession>
<feature type="region of interest" description="Disordered" evidence="1">
    <location>
        <begin position="382"/>
        <end position="401"/>
    </location>
</feature>
<dbReference type="Proteomes" id="UP001139207">
    <property type="component" value="Unassembled WGS sequence"/>
</dbReference>
<gene>
    <name evidence="2" type="ORF">MUN33_13360</name>
</gene>
<dbReference type="Pfam" id="PF05834">
    <property type="entry name" value="Lycopene_cycl"/>
    <property type="match status" value="1"/>
</dbReference>
<organism evidence="2 3">
    <name type="scientific">Corynebacterium kalidii</name>
    <dbReference type="NCBI Taxonomy" id="2931982"/>
    <lineage>
        <taxon>Bacteria</taxon>
        <taxon>Bacillati</taxon>
        <taxon>Actinomycetota</taxon>
        <taxon>Actinomycetes</taxon>
        <taxon>Mycobacteriales</taxon>
        <taxon>Corynebacteriaceae</taxon>
        <taxon>Corynebacterium</taxon>
    </lineage>
</organism>
<sequence>MHIAVVGLGPAGALLAHRAAGRGWTVDAYDPRCETTSDGVLLPRWTSTYGVFLDSLPAWARDVLAFSSVTGDLEVHTPRRRTLGRRPYGVVDRDLTRRRLREVGGHLRLHRRKVDDLSPGALGVDVVVDCRGVVDRVGDIRQIAYGVVVPSMPETHQTPQAPVPSVFMDWRPAGGPGHADPPSFLYVQQVDGGTLYEETILVTRQRTRPMLDLLERRLAARLPGLTGCTATETVHFPVDRRVRGWYTGVRDGVAVFGAAGGLTHPATGYSVAESAATVDRLLTLLERGALPWRERLSAACAYRLRLFGAELVTAADGPTLQRFFDAFFALPPHRQTAYLTGQHGGRVALTMLALARYPRRVLPFLRPLPRVLWAMAVGGRRPRGATRRRGETTTRGTPTGP</sequence>
<keyword evidence="3" id="KW-1185">Reference proteome</keyword>
<dbReference type="InterPro" id="IPR036188">
    <property type="entry name" value="FAD/NAD-bd_sf"/>
</dbReference>
<reference evidence="2" key="1">
    <citation type="submission" date="2022-04" db="EMBL/GenBank/DDBJ databases">
        <title>Corynebacterium kalidii LD5P10.</title>
        <authorList>
            <person name="Sun J.Q."/>
        </authorList>
    </citation>
    <scope>NUCLEOTIDE SEQUENCE</scope>
    <source>
        <strain evidence="2">LD5P10</strain>
    </source>
</reference>
<comment type="caution">
    <text evidence="2">The sequence shown here is derived from an EMBL/GenBank/DDBJ whole genome shotgun (WGS) entry which is preliminary data.</text>
</comment>
<evidence type="ECO:0000313" key="2">
    <source>
        <dbReference type="EMBL" id="MCJ7859687.1"/>
    </source>
</evidence>
<protein>
    <submittedName>
        <fullName evidence="2">Lycopene cyclase family protein</fullName>
    </submittedName>
</protein>
<dbReference type="PANTHER" id="PTHR39757:SF5">
    <property type="entry name" value="OS02G0190600 PROTEIN"/>
    <property type="match status" value="1"/>
</dbReference>
<evidence type="ECO:0000256" key="1">
    <source>
        <dbReference type="SAM" id="MobiDB-lite"/>
    </source>
</evidence>
<dbReference type="SUPFAM" id="SSF51905">
    <property type="entry name" value="FAD/NAD(P)-binding domain"/>
    <property type="match status" value="1"/>
</dbReference>
<dbReference type="EMBL" id="JALIEA010000017">
    <property type="protein sequence ID" value="MCJ7859687.1"/>
    <property type="molecule type" value="Genomic_DNA"/>
</dbReference>